<reference evidence="2 3" key="1">
    <citation type="journal article" date="2024" name="G3 (Bethesda)">
        <title>Genome assembly of Hibiscus sabdariffa L. provides insights into metabolisms of medicinal natural products.</title>
        <authorList>
            <person name="Kim T."/>
        </authorList>
    </citation>
    <scope>NUCLEOTIDE SEQUENCE [LARGE SCALE GENOMIC DNA]</scope>
    <source>
        <strain evidence="2">TK-2024</strain>
        <tissue evidence="2">Old leaves</tissue>
    </source>
</reference>
<sequence>MDMANHTLPLIRFLLFIMVGNTYAYSKTGIVVVKCQMVVKYKNPTMNKITEMANTVRPTIFTEPTEIAQISTTTTVVTRWKNEGTNMLKKVTTSLFQTLRTTFMTFLKESS</sequence>
<evidence type="ECO:0000256" key="1">
    <source>
        <dbReference type="SAM" id="SignalP"/>
    </source>
</evidence>
<feature type="chain" id="PRO_5047168230" evidence="1">
    <location>
        <begin position="25"/>
        <end position="111"/>
    </location>
</feature>
<feature type="signal peptide" evidence="1">
    <location>
        <begin position="1"/>
        <end position="24"/>
    </location>
</feature>
<comment type="caution">
    <text evidence="2">The sequence shown here is derived from an EMBL/GenBank/DDBJ whole genome shotgun (WGS) entry which is preliminary data.</text>
</comment>
<keyword evidence="1" id="KW-0732">Signal</keyword>
<protein>
    <submittedName>
        <fullName evidence="2">Uncharacterized protein</fullName>
    </submittedName>
</protein>
<gene>
    <name evidence="2" type="ORF">V6N11_000673</name>
</gene>
<evidence type="ECO:0000313" key="3">
    <source>
        <dbReference type="Proteomes" id="UP001396334"/>
    </source>
</evidence>
<evidence type="ECO:0000313" key="2">
    <source>
        <dbReference type="EMBL" id="KAK9017665.1"/>
    </source>
</evidence>
<proteinExistence type="predicted"/>
<dbReference type="Proteomes" id="UP001396334">
    <property type="component" value="Unassembled WGS sequence"/>
</dbReference>
<dbReference type="EMBL" id="JBBPBN010000019">
    <property type="protein sequence ID" value="KAK9017665.1"/>
    <property type="molecule type" value="Genomic_DNA"/>
</dbReference>
<organism evidence="2 3">
    <name type="scientific">Hibiscus sabdariffa</name>
    <name type="common">roselle</name>
    <dbReference type="NCBI Taxonomy" id="183260"/>
    <lineage>
        <taxon>Eukaryota</taxon>
        <taxon>Viridiplantae</taxon>
        <taxon>Streptophyta</taxon>
        <taxon>Embryophyta</taxon>
        <taxon>Tracheophyta</taxon>
        <taxon>Spermatophyta</taxon>
        <taxon>Magnoliopsida</taxon>
        <taxon>eudicotyledons</taxon>
        <taxon>Gunneridae</taxon>
        <taxon>Pentapetalae</taxon>
        <taxon>rosids</taxon>
        <taxon>malvids</taxon>
        <taxon>Malvales</taxon>
        <taxon>Malvaceae</taxon>
        <taxon>Malvoideae</taxon>
        <taxon>Hibiscus</taxon>
    </lineage>
</organism>
<keyword evidence="3" id="KW-1185">Reference proteome</keyword>
<name>A0ABR2RXE7_9ROSI</name>
<accession>A0ABR2RXE7</accession>